<protein>
    <submittedName>
        <fullName evidence="2">Uncharacterized protein</fullName>
    </submittedName>
</protein>
<organism evidence="2 3">
    <name type="scientific">Tetranychus urticae</name>
    <name type="common">Two-spotted spider mite</name>
    <dbReference type="NCBI Taxonomy" id="32264"/>
    <lineage>
        <taxon>Eukaryota</taxon>
        <taxon>Metazoa</taxon>
        <taxon>Ecdysozoa</taxon>
        <taxon>Arthropoda</taxon>
        <taxon>Chelicerata</taxon>
        <taxon>Arachnida</taxon>
        <taxon>Acari</taxon>
        <taxon>Acariformes</taxon>
        <taxon>Trombidiformes</taxon>
        <taxon>Prostigmata</taxon>
        <taxon>Eleutherengona</taxon>
        <taxon>Raphignathae</taxon>
        <taxon>Tetranychoidea</taxon>
        <taxon>Tetranychidae</taxon>
        <taxon>Tetranychus</taxon>
    </lineage>
</organism>
<dbReference type="HOGENOM" id="CLU_2725448_0_0_1"/>
<reference evidence="3" key="1">
    <citation type="submission" date="2011-08" db="EMBL/GenBank/DDBJ databases">
        <authorList>
            <person name="Rombauts S."/>
        </authorList>
    </citation>
    <scope>NUCLEOTIDE SEQUENCE</scope>
    <source>
        <strain evidence="3">London</strain>
    </source>
</reference>
<evidence type="ECO:0000256" key="1">
    <source>
        <dbReference type="SAM" id="SignalP"/>
    </source>
</evidence>
<name>T1KG52_TETUR</name>
<feature type="chain" id="PRO_5004581316" evidence="1">
    <location>
        <begin position="20"/>
        <end position="72"/>
    </location>
</feature>
<dbReference type="EMBL" id="CAEY01000044">
    <property type="status" value="NOT_ANNOTATED_CDS"/>
    <property type="molecule type" value="Genomic_DNA"/>
</dbReference>
<dbReference type="Proteomes" id="UP000015104">
    <property type="component" value="Unassembled WGS sequence"/>
</dbReference>
<proteinExistence type="predicted"/>
<dbReference type="AlphaFoldDB" id="T1KG52"/>
<dbReference type="EnsemblMetazoa" id="tetur10g05570.1">
    <property type="protein sequence ID" value="tetur10g05570.1"/>
    <property type="gene ID" value="tetur10g05570"/>
</dbReference>
<keyword evidence="1" id="KW-0732">Signal</keyword>
<accession>T1KG52</accession>
<evidence type="ECO:0000313" key="3">
    <source>
        <dbReference type="Proteomes" id="UP000015104"/>
    </source>
</evidence>
<reference evidence="2" key="2">
    <citation type="submission" date="2015-06" db="UniProtKB">
        <authorList>
            <consortium name="EnsemblMetazoa"/>
        </authorList>
    </citation>
    <scope>IDENTIFICATION</scope>
</reference>
<feature type="signal peptide" evidence="1">
    <location>
        <begin position="1"/>
        <end position="19"/>
    </location>
</feature>
<keyword evidence="3" id="KW-1185">Reference proteome</keyword>
<evidence type="ECO:0000313" key="2">
    <source>
        <dbReference type="EnsemblMetazoa" id="tetur10g05570.1"/>
    </source>
</evidence>
<sequence>MKFIILLALFSAFIGFVVSQYIFPTLSPEAEENARFTYADFPDDDDTEVVAALRQLERQRKATSPKTTTPSS</sequence>